<dbReference type="Gene3D" id="1.10.10.60">
    <property type="entry name" value="Homeodomain-like"/>
    <property type="match status" value="1"/>
</dbReference>
<dbReference type="Proteomes" id="UP000245250">
    <property type="component" value="Chromosome"/>
</dbReference>
<evidence type="ECO:0000256" key="2">
    <source>
        <dbReference type="ARBA" id="ARBA00023125"/>
    </source>
</evidence>
<dbReference type="GO" id="GO:0003700">
    <property type="term" value="F:DNA-binding transcription factor activity"/>
    <property type="evidence" value="ECO:0007669"/>
    <property type="project" value="InterPro"/>
</dbReference>
<feature type="domain" description="HTH araC/xylS-type" evidence="6">
    <location>
        <begin position="456"/>
        <end position="568"/>
    </location>
</feature>
<keyword evidence="5" id="KW-0732">Signal</keyword>
<protein>
    <recommendedName>
        <fullName evidence="6">HTH araC/xylS-type domain-containing protein</fullName>
    </recommendedName>
</protein>
<dbReference type="SUPFAM" id="SSF48452">
    <property type="entry name" value="TPR-like"/>
    <property type="match status" value="2"/>
</dbReference>
<keyword evidence="8" id="KW-1185">Reference proteome</keyword>
<organism evidence="7 8">
    <name type="scientific">Flavobacterium crocinum</name>
    <dbReference type="NCBI Taxonomy" id="2183896"/>
    <lineage>
        <taxon>Bacteria</taxon>
        <taxon>Pseudomonadati</taxon>
        <taxon>Bacteroidota</taxon>
        <taxon>Flavobacteriia</taxon>
        <taxon>Flavobacteriales</taxon>
        <taxon>Flavobacteriaceae</taxon>
        <taxon>Flavobacterium</taxon>
    </lineage>
</organism>
<proteinExistence type="predicted"/>
<evidence type="ECO:0000313" key="7">
    <source>
        <dbReference type="EMBL" id="AWK06350.1"/>
    </source>
</evidence>
<dbReference type="SMART" id="SM00342">
    <property type="entry name" value="HTH_ARAC"/>
    <property type="match status" value="1"/>
</dbReference>
<dbReference type="RefSeq" id="WP_109193767.1">
    <property type="nucleotide sequence ID" value="NZ_CP029255.1"/>
</dbReference>
<dbReference type="Pfam" id="PF12833">
    <property type="entry name" value="HTH_18"/>
    <property type="match status" value="1"/>
</dbReference>
<dbReference type="KEGG" id="fcr:HYN56_19810"/>
<dbReference type="SUPFAM" id="SSF46689">
    <property type="entry name" value="Homeodomain-like"/>
    <property type="match status" value="1"/>
</dbReference>
<reference evidence="7 8" key="1">
    <citation type="submission" date="2018-05" db="EMBL/GenBank/DDBJ databases">
        <title>Genome sequencing of Flavobacterium sp. HYN0056.</title>
        <authorList>
            <person name="Yi H."/>
            <person name="Baek C."/>
        </authorList>
    </citation>
    <scope>NUCLEOTIDE SEQUENCE [LARGE SCALE GENOMIC DNA]</scope>
    <source>
        <strain evidence="7 8">HYN0056</strain>
    </source>
</reference>
<dbReference type="EMBL" id="CP029255">
    <property type="protein sequence ID" value="AWK06350.1"/>
    <property type="molecule type" value="Genomic_DNA"/>
</dbReference>
<feature type="chain" id="PRO_5015782193" description="HTH araC/xylS-type domain-containing protein" evidence="5">
    <location>
        <begin position="25"/>
        <end position="583"/>
    </location>
</feature>
<dbReference type="AlphaFoldDB" id="A0A2S1YQG8"/>
<evidence type="ECO:0000256" key="4">
    <source>
        <dbReference type="SAM" id="Phobius"/>
    </source>
</evidence>
<dbReference type="PANTHER" id="PTHR43280:SF2">
    <property type="entry name" value="HTH-TYPE TRANSCRIPTIONAL REGULATOR EXSA"/>
    <property type="match status" value="1"/>
</dbReference>
<keyword evidence="1" id="KW-0805">Transcription regulation</keyword>
<evidence type="ECO:0000256" key="3">
    <source>
        <dbReference type="ARBA" id="ARBA00023163"/>
    </source>
</evidence>
<dbReference type="Gene3D" id="1.25.40.10">
    <property type="entry name" value="Tetratricopeptide repeat domain"/>
    <property type="match status" value="1"/>
</dbReference>
<gene>
    <name evidence="7" type="ORF">HYN56_19810</name>
</gene>
<evidence type="ECO:0000313" key="8">
    <source>
        <dbReference type="Proteomes" id="UP000245250"/>
    </source>
</evidence>
<dbReference type="InterPro" id="IPR009057">
    <property type="entry name" value="Homeodomain-like_sf"/>
</dbReference>
<dbReference type="OrthoDB" id="5295174at2"/>
<dbReference type="GO" id="GO:0043565">
    <property type="term" value="F:sequence-specific DNA binding"/>
    <property type="evidence" value="ECO:0007669"/>
    <property type="project" value="InterPro"/>
</dbReference>
<dbReference type="InterPro" id="IPR011990">
    <property type="entry name" value="TPR-like_helical_dom_sf"/>
</dbReference>
<dbReference type="PANTHER" id="PTHR43280">
    <property type="entry name" value="ARAC-FAMILY TRANSCRIPTIONAL REGULATOR"/>
    <property type="match status" value="1"/>
</dbReference>
<sequence>MHYFRNRKKIILYLLLPFFLTAQKSVKDNLTDLSYDDLHNLYFTNVNNPKVQILYTDAYMKKAVKENNNIRRAKANYQIALLYYKSDTNKAIQYLDSVIKYSKGSNDKYFPAAAYCEKADFLKTQFNFKDAMLNYNLAEKAALLTNIDYYYVVRDYIAVTKSEDLGEYIEALNIYKECYVYYQDKDTRSSNYAGEYVNVIFGLADCYKSLKKTDSTSYYNKLGYRESKATNNEEYKNLFILNEGANQVLKRNYVAALDSINKALPKMIEYNNTGNVLAAYFYLGKTYEGLGKKAIAAENFIRVDSIYKVTKEISTEFMDGYPYLISYYKNLGDKEKQLKYITTYMSIDSTLHKNYRELNKLVYHEYDTPHLISEKENLINSLNKNKVKTYWGMGFLFLTVIVLGSFALHQYRTKKQYRSRFEKIIKETNRNDNYQVNKENETGTDPDKIGDIGIGEELINQILEKLNRFENDKEYLRPNITVQILSSTFETNTKYVSKIVNIYKEKSFIQYINDLRVDHAIGQLQENNKLRKYTVQALALEFGFNNAESFSTAFYKKTGIKPTYFIKELDSSTNQQNDYKPTI</sequence>
<feature type="signal peptide" evidence="5">
    <location>
        <begin position="1"/>
        <end position="24"/>
    </location>
</feature>
<dbReference type="InterPro" id="IPR018060">
    <property type="entry name" value="HTH_AraC"/>
</dbReference>
<keyword evidence="4" id="KW-0472">Membrane</keyword>
<evidence type="ECO:0000256" key="5">
    <source>
        <dbReference type="SAM" id="SignalP"/>
    </source>
</evidence>
<keyword evidence="3" id="KW-0804">Transcription</keyword>
<evidence type="ECO:0000256" key="1">
    <source>
        <dbReference type="ARBA" id="ARBA00023015"/>
    </source>
</evidence>
<keyword evidence="4" id="KW-1133">Transmembrane helix</keyword>
<evidence type="ECO:0000259" key="6">
    <source>
        <dbReference type="PROSITE" id="PS01124"/>
    </source>
</evidence>
<feature type="transmembrane region" description="Helical" evidence="4">
    <location>
        <begin position="390"/>
        <end position="408"/>
    </location>
</feature>
<name>A0A2S1YQG8_9FLAO</name>
<dbReference type="PROSITE" id="PS01124">
    <property type="entry name" value="HTH_ARAC_FAMILY_2"/>
    <property type="match status" value="1"/>
</dbReference>
<keyword evidence="4" id="KW-0812">Transmembrane</keyword>
<accession>A0A2S1YQG8</accession>
<keyword evidence="2" id="KW-0238">DNA-binding</keyword>